<dbReference type="EMBL" id="BART01012145">
    <property type="protein sequence ID" value="GAG77425.1"/>
    <property type="molecule type" value="Genomic_DNA"/>
</dbReference>
<evidence type="ECO:0000313" key="1">
    <source>
        <dbReference type="EMBL" id="GAG77425.1"/>
    </source>
</evidence>
<reference evidence="1" key="1">
    <citation type="journal article" date="2014" name="Front. Microbiol.">
        <title>High frequency of phylogenetically diverse reductive dehalogenase-homologous genes in deep subseafloor sedimentary metagenomes.</title>
        <authorList>
            <person name="Kawai M."/>
            <person name="Futagami T."/>
            <person name="Toyoda A."/>
            <person name="Takaki Y."/>
            <person name="Nishi S."/>
            <person name="Hori S."/>
            <person name="Arai W."/>
            <person name="Tsubouchi T."/>
            <person name="Morono Y."/>
            <person name="Uchiyama I."/>
            <person name="Ito T."/>
            <person name="Fujiyama A."/>
            <person name="Inagaki F."/>
            <person name="Takami H."/>
        </authorList>
    </citation>
    <scope>NUCLEOTIDE SEQUENCE</scope>
    <source>
        <strain evidence="1">Expedition CK06-06</strain>
    </source>
</reference>
<sequence length="62" mass="7152">MKDDILRELYKEQSSSEAMTAHTIRLPKEISDEIRDFSGKTGIKVATIWRKCVILGWEAINE</sequence>
<gene>
    <name evidence="1" type="ORF">S01H4_25505</name>
</gene>
<dbReference type="AlphaFoldDB" id="X1A5I1"/>
<protein>
    <submittedName>
        <fullName evidence="1">Uncharacterized protein</fullName>
    </submittedName>
</protein>
<name>X1A5I1_9ZZZZ</name>
<proteinExistence type="predicted"/>
<accession>X1A5I1</accession>
<comment type="caution">
    <text evidence="1">The sequence shown here is derived from an EMBL/GenBank/DDBJ whole genome shotgun (WGS) entry which is preliminary data.</text>
</comment>
<organism evidence="1">
    <name type="scientific">marine sediment metagenome</name>
    <dbReference type="NCBI Taxonomy" id="412755"/>
    <lineage>
        <taxon>unclassified sequences</taxon>
        <taxon>metagenomes</taxon>
        <taxon>ecological metagenomes</taxon>
    </lineage>
</organism>